<proteinExistence type="inferred from homology"/>
<evidence type="ECO:0000256" key="1">
    <source>
        <dbReference type="ARBA" id="ARBA00002397"/>
    </source>
</evidence>
<evidence type="ECO:0000256" key="2">
    <source>
        <dbReference type="ARBA" id="ARBA00007703"/>
    </source>
</evidence>
<keyword evidence="5" id="KW-0282">Flagellum</keyword>
<dbReference type="SUPFAM" id="SSF140566">
    <property type="entry name" value="FlgN-like"/>
    <property type="match status" value="1"/>
</dbReference>
<keyword evidence="6" id="KW-1185">Reference proteome</keyword>
<sequence length="164" mass="18388">MLSDNQALSDFNALTLEGISVLDTLITLLDRELEALQNRDLDAINAINQDKQHALLAFDKNNHDRNQLLESRDLPIDKQGIQALQKSATDSLLAKEFSNNWQQIEQTLERAMSANKRNEIVLARSKQNVEKLISLLRGQNPKNTLYDAKGGKGDYSSQSRIGKA</sequence>
<feature type="compositionally biased region" description="Polar residues" evidence="4">
    <location>
        <begin position="155"/>
        <end position="164"/>
    </location>
</feature>
<dbReference type="Gene3D" id="1.20.58.300">
    <property type="entry name" value="FlgN-like"/>
    <property type="match status" value="1"/>
</dbReference>
<evidence type="ECO:0000256" key="4">
    <source>
        <dbReference type="SAM" id="MobiDB-lite"/>
    </source>
</evidence>
<gene>
    <name evidence="5" type="ORF">EOE65_11320</name>
</gene>
<organism evidence="5 6">
    <name type="scientific">Neptunomonas marina</name>
    <dbReference type="NCBI Taxonomy" id="1815562"/>
    <lineage>
        <taxon>Bacteria</taxon>
        <taxon>Pseudomonadati</taxon>
        <taxon>Pseudomonadota</taxon>
        <taxon>Gammaproteobacteria</taxon>
        <taxon>Oceanospirillales</taxon>
        <taxon>Oceanospirillaceae</taxon>
        <taxon>Neptunomonas</taxon>
    </lineage>
</organism>
<comment type="caution">
    <text evidence="5">The sequence shown here is derived from an EMBL/GenBank/DDBJ whole genome shotgun (WGS) entry which is preliminary data.</text>
</comment>
<feature type="region of interest" description="Disordered" evidence="4">
    <location>
        <begin position="143"/>
        <end position="164"/>
    </location>
</feature>
<dbReference type="InterPro" id="IPR036679">
    <property type="entry name" value="FlgN-like_sf"/>
</dbReference>
<comment type="similarity">
    <text evidence="2">Belongs to the FlgN family.</text>
</comment>
<dbReference type="InterPro" id="IPR007809">
    <property type="entry name" value="FlgN-like"/>
</dbReference>
<dbReference type="GO" id="GO:0044780">
    <property type="term" value="P:bacterial-type flagellum assembly"/>
    <property type="evidence" value="ECO:0007669"/>
    <property type="project" value="InterPro"/>
</dbReference>
<keyword evidence="5" id="KW-0969">Cilium</keyword>
<keyword evidence="5" id="KW-0966">Cell projection</keyword>
<evidence type="ECO:0000313" key="5">
    <source>
        <dbReference type="EMBL" id="RVU30234.1"/>
    </source>
</evidence>
<dbReference type="AlphaFoldDB" id="A0A437Q6U0"/>
<keyword evidence="3" id="KW-1005">Bacterial flagellum biogenesis</keyword>
<evidence type="ECO:0000313" key="6">
    <source>
        <dbReference type="Proteomes" id="UP000282818"/>
    </source>
</evidence>
<reference evidence="5 6" key="1">
    <citation type="submission" date="2019-01" db="EMBL/GenBank/DDBJ databases">
        <authorList>
            <person name="Chen W.-M."/>
        </authorList>
    </citation>
    <scope>NUCLEOTIDE SEQUENCE [LARGE SCALE GENOMIC DNA]</scope>
    <source>
        <strain evidence="5 6">HPM-16</strain>
    </source>
</reference>
<dbReference type="RefSeq" id="WP_127694430.1">
    <property type="nucleotide sequence ID" value="NZ_SACQ01000005.1"/>
</dbReference>
<name>A0A437Q6U0_9GAMM</name>
<comment type="function">
    <text evidence="1">Required for the efficient initiation of filament assembly.</text>
</comment>
<dbReference type="EMBL" id="SACQ01000005">
    <property type="protein sequence ID" value="RVU30234.1"/>
    <property type="molecule type" value="Genomic_DNA"/>
</dbReference>
<evidence type="ECO:0000256" key="3">
    <source>
        <dbReference type="ARBA" id="ARBA00022795"/>
    </source>
</evidence>
<accession>A0A437Q6U0</accession>
<dbReference type="Proteomes" id="UP000282818">
    <property type="component" value="Unassembled WGS sequence"/>
</dbReference>
<protein>
    <submittedName>
        <fullName evidence="5">Flagellar protein FlgN</fullName>
    </submittedName>
</protein>
<dbReference type="Pfam" id="PF05130">
    <property type="entry name" value="FlgN"/>
    <property type="match status" value="1"/>
</dbReference>